<comment type="caution">
    <text evidence="3">The sequence shown here is derived from an EMBL/GenBank/DDBJ whole genome shotgun (WGS) entry which is preliminary data.</text>
</comment>
<protein>
    <recommendedName>
        <fullName evidence="5">DUF423 domain-containing protein</fullName>
    </recommendedName>
</protein>
<dbReference type="OrthoDB" id="5457135at2"/>
<proteinExistence type="predicted"/>
<evidence type="ECO:0008006" key="5">
    <source>
        <dbReference type="Google" id="ProtNLM"/>
    </source>
</evidence>
<feature type="transmembrane region" description="Helical" evidence="1">
    <location>
        <begin position="85"/>
        <end position="110"/>
    </location>
</feature>
<evidence type="ECO:0000256" key="1">
    <source>
        <dbReference type="SAM" id="Phobius"/>
    </source>
</evidence>
<dbReference type="EMBL" id="VHSG01000048">
    <property type="protein sequence ID" value="TQV65835.1"/>
    <property type="molecule type" value="Genomic_DNA"/>
</dbReference>
<keyword evidence="4" id="KW-1185">Reference proteome</keyword>
<keyword evidence="1" id="KW-0472">Membrane</keyword>
<evidence type="ECO:0000313" key="4">
    <source>
        <dbReference type="Proteomes" id="UP000319732"/>
    </source>
</evidence>
<feature type="transmembrane region" description="Helical" evidence="1">
    <location>
        <begin position="122"/>
        <end position="142"/>
    </location>
</feature>
<sequence>MSNRGKISLLLGGLIALATAIAHASCIFFGPECFEAQMAPPALIESAKSGTWIAPVSTLIVSSLFILCSLFALSGAGTIKKIPLTYLALLAIAVLCILRGLSTIPLSLVFPEMVSTFSLISGFIWLYLVFSWVIICVWFHALS</sequence>
<evidence type="ECO:0000313" key="3">
    <source>
        <dbReference type="EMBL" id="TQV65835.1"/>
    </source>
</evidence>
<gene>
    <name evidence="3" type="ORF">FKG94_27915</name>
</gene>
<evidence type="ECO:0000256" key="2">
    <source>
        <dbReference type="SAM" id="SignalP"/>
    </source>
</evidence>
<feature type="signal peptide" evidence="2">
    <location>
        <begin position="1"/>
        <end position="24"/>
    </location>
</feature>
<keyword evidence="1" id="KW-0812">Transmembrane</keyword>
<keyword evidence="1" id="KW-1133">Transmembrane helix</keyword>
<feature type="chain" id="PRO_5021812552" description="DUF423 domain-containing protein" evidence="2">
    <location>
        <begin position="25"/>
        <end position="143"/>
    </location>
</feature>
<name>A0A545SLI3_9GAMM</name>
<accession>A0A545SLI3</accession>
<feature type="transmembrane region" description="Helical" evidence="1">
    <location>
        <begin position="52"/>
        <end position="73"/>
    </location>
</feature>
<keyword evidence="2" id="KW-0732">Signal</keyword>
<dbReference type="Proteomes" id="UP000319732">
    <property type="component" value="Unassembled WGS sequence"/>
</dbReference>
<dbReference type="RefSeq" id="WP_142930247.1">
    <property type="nucleotide sequence ID" value="NZ_ML660123.1"/>
</dbReference>
<reference evidence="3 4" key="1">
    <citation type="submission" date="2019-06" db="EMBL/GenBank/DDBJ databases">
        <title>Whole genome sequence for Cellvibrionaceae sp. R142.</title>
        <authorList>
            <person name="Wang G."/>
        </authorList>
    </citation>
    <scope>NUCLEOTIDE SEQUENCE [LARGE SCALE GENOMIC DNA]</scope>
    <source>
        <strain evidence="3 4">R142</strain>
    </source>
</reference>
<organism evidence="3 4">
    <name type="scientific">Exilibacterium tricleocarpae</name>
    <dbReference type="NCBI Taxonomy" id="2591008"/>
    <lineage>
        <taxon>Bacteria</taxon>
        <taxon>Pseudomonadati</taxon>
        <taxon>Pseudomonadota</taxon>
        <taxon>Gammaproteobacteria</taxon>
        <taxon>Cellvibrionales</taxon>
        <taxon>Cellvibrionaceae</taxon>
        <taxon>Exilibacterium</taxon>
    </lineage>
</organism>
<dbReference type="AlphaFoldDB" id="A0A545SLI3"/>